<comment type="function">
    <text evidence="5">Lytic polysaccharide monooxygenase (LMPO) that depolymerizes crystalline and amorphous polysaccharides via the oxidation of scissile alpha- or beta-(1-4)-glycosidic bonds, yielding C1 and/or C4 oxidation products. Catalysis by LPMOs requires the reduction of the active-site copper from Cu(II) to Cu(I) by a reducing agent and H(2)O(2) or O(2) as a cosubstrate.</text>
</comment>
<dbReference type="PANTHER" id="PTHR33353">
    <property type="entry name" value="PUTATIVE (AFU_ORTHOLOGUE AFUA_1G12560)-RELATED"/>
    <property type="match status" value="1"/>
</dbReference>
<reference evidence="8" key="1">
    <citation type="submission" date="2021-05" db="EMBL/GenBank/DDBJ databases">
        <authorList>
            <person name="Stam R."/>
        </authorList>
    </citation>
    <scope>NUCLEOTIDE SEQUENCE</scope>
    <source>
        <strain evidence="8">CS162</strain>
    </source>
</reference>
<dbReference type="InterPro" id="IPR005103">
    <property type="entry name" value="AA9_LPMO"/>
</dbReference>
<name>A0A8J2I350_9PLEO</name>
<comment type="cofactor">
    <cofactor evidence="1">
        <name>Cu(2+)</name>
        <dbReference type="ChEBI" id="CHEBI:29036"/>
    </cofactor>
</comment>
<dbReference type="Pfam" id="PF03443">
    <property type="entry name" value="AA9"/>
    <property type="match status" value="1"/>
</dbReference>
<dbReference type="GO" id="GO:0030248">
    <property type="term" value="F:cellulose binding"/>
    <property type="evidence" value="ECO:0007669"/>
    <property type="project" value="UniProtKB-UniRule"/>
</dbReference>
<dbReference type="GeneID" id="67017447"/>
<keyword evidence="4 5" id="KW-1015">Disulfide bond</keyword>
<gene>
    <name evidence="8" type="ORF">ALTATR162_LOCUS5646</name>
</gene>
<keyword evidence="3 5" id="KW-0964">Secreted</keyword>
<dbReference type="PANTHER" id="PTHR33353:SF2">
    <property type="entry name" value="ENDO-BETA-1,4-GLUCANASE D"/>
    <property type="match status" value="1"/>
</dbReference>
<dbReference type="EC" id="1.14.99.56" evidence="5"/>
<feature type="chain" id="PRO_5035228681" description="AA9 family lytic polysaccharide monooxygenase" evidence="6">
    <location>
        <begin position="18"/>
        <end position="233"/>
    </location>
</feature>
<evidence type="ECO:0000256" key="5">
    <source>
        <dbReference type="RuleBase" id="RU368122"/>
    </source>
</evidence>
<evidence type="ECO:0000256" key="1">
    <source>
        <dbReference type="ARBA" id="ARBA00001973"/>
    </source>
</evidence>
<keyword evidence="5" id="KW-0136">Cellulose degradation</keyword>
<evidence type="ECO:0000256" key="4">
    <source>
        <dbReference type="ARBA" id="ARBA00023157"/>
    </source>
</evidence>
<dbReference type="GO" id="GO:0005576">
    <property type="term" value="C:extracellular region"/>
    <property type="evidence" value="ECO:0007669"/>
    <property type="project" value="UniProtKB-SubCell"/>
</dbReference>
<dbReference type="OrthoDB" id="3496539at2759"/>
<keyword evidence="6" id="KW-0732">Signal</keyword>
<accession>A0A8J2I350</accession>
<evidence type="ECO:0000313" key="8">
    <source>
        <dbReference type="EMBL" id="CAG5159654.1"/>
    </source>
</evidence>
<keyword evidence="5" id="KW-0624">Polysaccharide degradation</keyword>
<organism evidence="8 9">
    <name type="scientific">Alternaria atra</name>
    <dbReference type="NCBI Taxonomy" id="119953"/>
    <lineage>
        <taxon>Eukaryota</taxon>
        <taxon>Fungi</taxon>
        <taxon>Dikarya</taxon>
        <taxon>Ascomycota</taxon>
        <taxon>Pezizomycotina</taxon>
        <taxon>Dothideomycetes</taxon>
        <taxon>Pleosporomycetidae</taxon>
        <taxon>Pleosporales</taxon>
        <taxon>Pleosporineae</taxon>
        <taxon>Pleosporaceae</taxon>
        <taxon>Alternaria</taxon>
        <taxon>Alternaria sect. Ulocladioides</taxon>
    </lineage>
</organism>
<keyword evidence="5" id="KW-0119">Carbohydrate metabolism</keyword>
<feature type="domain" description="Auxiliary Activity family 9 catalytic" evidence="7">
    <location>
        <begin position="18"/>
        <end position="222"/>
    </location>
</feature>
<comment type="domain">
    <text evidence="5">Has a modular structure: an endo-beta-1,4-glucanase catalytic module at the N-terminus, a linker rich in serines and threonines, and a C-terminal carbohydrate-binding module (CBM).</text>
</comment>
<evidence type="ECO:0000256" key="2">
    <source>
        <dbReference type="ARBA" id="ARBA00004613"/>
    </source>
</evidence>
<dbReference type="InterPro" id="IPR049892">
    <property type="entry name" value="AA9"/>
</dbReference>
<evidence type="ECO:0000256" key="6">
    <source>
        <dbReference type="SAM" id="SignalP"/>
    </source>
</evidence>
<feature type="signal peptide" evidence="6">
    <location>
        <begin position="1"/>
        <end position="17"/>
    </location>
</feature>
<dbReference type="RefSeq" id="XP_043169200.1">
    <property type="nucleotide sequence ID" value="XM_043313265.1"/>
</dbReference>
<evidence type="ECO:0000256" key="3">
    <source>
        <dbReference type="ARBA" id="ARBA00022525"/>
    </source>
</evidence>
<dbReference type="CDD" id="cd21175">
    <property type="entry name" value="LPMO_AA9"/>
    <property type="match status" value="1"/>
</dbReference>
<sequence length="233" mass="25546">MKAVALFALLAPLGANAHYIFNRLIVNGASIGGEYAYTRKNTNSYMPSFPQEMMNSPDLRCNKGAKAGGTATYNVKAGDKLGFKLFNNEKIEHPGPGFVYVSKAPGKVADYDGSGDWIKVMESGLKNPSQPGVDTAWDSWQKDRLEWTIQQNIPAGEYLVRVEHIGLHEGHVGKAQFYMECFQLNIASSGKGNLSPKVKIPGVYSAQDPGIAFNKWNNPKSYTMPGPKVWNGQ</sequence>
<dbReference type="Gene3D" id="2.70.50.70">
    <property type="match status" value="1"/>
</dbReference>
<evidence type="ECO:0000259" key="7">
    <source>
        <dbReference type="Pfam" id="PF03443"/>
    </source>
</evidence>
<dbReference type="GO" id="GO:0030245">
    <property type="term" value="P:cellulose catabolic process"/>
    <property type="evidence" value="ECO:0007669"/>
    <property type="project" value="UniProtKB-UniRule"/>
</dbReference>
<comment type="caution">
    <text evidence="8">The sequence shown here is derived from an EMBL/GenBank/DDBJ whole genome shotgun (WGS) entry which is preliminary data.</text>
</comment>
<proteinExistence type="predicted"/>
<comment type="subcellular location">
    <subcellularLocation>
        <location evidence="2 5">Secreted</location>
    </subcellularLocation>
</comment>
<dbReference type="GO" id="GO:0008810">
    <property type="term" value="F:cellulase activity"/>
    <property type="evidence" value="ECO:0007669"/>
    <property type="project" value="UniProtKB-UniRule"/>
</dbReference>
<dbReference type="Proteomes" id="UP000676310">
    <property type="component" value="Unassembled WGS sequence"/>
</dbReference>
<protein>
    <recommendedName>
        <fullName evidence="5">AA9 family lytic polysaccharide monooxygenase</fullName>
        <ecNumber evidence="5">1.14.99.56</ecNumber>
    </recommendedName>
    <alternativeName>
        <fullName evidence="5">Endo-beta-1,4-glucanase</fullName>
    </alternativeName>
    <alternativeName>
        <fullName evidence="5">Glycosyl hydrolase 61 family protein</fullName>
    </alternativeName>
</protein>
<evidence type="ECO:0000313" key="9">
    <source>
        <dbReference type="Proteomes" id="UP000676310"/>
    </source>
</evidence>
<keyword evidence="9" id="KW-1185">Reference proteome</keyword>
<dbReference type="EMBL" id="CAJRGZ010000019">
    <property type="protein sequence ID" value="CAG5159654.1"/>
    <property type="molecule type" value="Genomic_DNA"/>
</dbReference>
<comment type="catalytic activity">
    <reaction evidence="5">
        <text>[(1-&gt;4)-beta-D-glucosyl]n+m + reduced acceptor + O2 = 4-dehydro-beta-D-glucosyl-[(1-&gt;4)-beta-D-glucosyl]n-1 + [(1-&gt;4)-beta-D-glucosyl]m + acceptor + H2O.</text>
        <dbReference type="EC" id="1.14.99.56"/>
    </reaction>
</comment>
<dbReference type="AlphaFoldDB" id="A0A8J2I350"/>